<evidence type="ECO:0000313" key="3">
    <source>
        <dbReference type="EMBL" id="OLZ40960.1"/>
    </source>
</evidence>
<dbReference type="InterPro" id="IPR014710">
    <property type="entry name" value="RmlC-like_jellyroll"/>
</dbReference>
<feature type="region of interest" description="Disordered" evidence="1">
    <location>
        <begin position="1"/>
        <end position="25"/>
    </location>
</feature>
<gene>
    <name evidence="3" type="ORF">A6E15_08125</name>
</gene>
<accession>A0A1S8AW05</accession>
<keyword evidence="4" id="KW-1185">Reference proteome</keyword>
<dbReference type="OrthoDB" id="199885at2157"/>
<dbReference type="InterPro" id="IPR011051">
    <property type="entry name" value="RmlC_Cupin_sf"/>
</dbReference>
<dbReference type="InterPro" id="IPR013096">
    <property type="entry name" value="Cupin_2"/>
</dbReference>
<comment type="caution">
    <text evidence="3">The sequence shown here is derived from an EMBL/GenBank/DDBJ whole genome shotgun (WGS) entry which is preliminary data.</text>
</comment>
<feature type="domain" description="Cupin type-2" evidence="2">
    <location>
        <begin position="31"/>
        <end position="77"/>
    </location>
</feature>
<protein>
    <submittedName>
        <fullName evidence="3">Cupin</fullName>
    </submittedName>
</protein>
<sequence length="103" mass="11523">MPEVTSLERLDDAPHAEVFDDQTPRTVRLELTEDQRVPEHRHSESNVVLYLLEGAVELTLGDEVYDLEPGDVARFDGDHDISPYAREASTALLVFAPKTDDSS</sequence>
<evidence type="ECO:0000259" key="2">
    <source>
        <dbReference type="Pfam" id="PF07883"/>
    </source>
</evidence>
<dbReference type="EMBL" id="LWLN01000001">
    <property type="protein sequence ID" value="OLZ40960.1"/>
    <property type="molecule type" value="Genomic_DNA"/>
</dbReference>
<name>A0A1S8AW05_9EURY</name>
<dbReference type="RefSeq" id="WP_076145413.1">
    <property type="nucleotide sequence ID" value="NZ_LWLN01000001.1"/>
</dbReference>
<evidence type="ECO:0000313" key="4">
    <source>
        <dbReference type="Proteomes" id="UP000189370"/>
    </source>
</evidence>
<evidence type="ECO:0000256" key="1">
    <source>
        <dbReference type="SAM" id="MobiDB-lite"/>
    </source>
</evidence>
<dbReference type="Pfam" id="PF07883">
    <property type="entry name" value="Cupin_2"/>
    <property type="match status" value="1"/>
</dbReference>
<feature type="compositionally biased region" description="Basic and acidic residues" evidence="1">
    <location>
        <begin position="1"/>
        <end position="18"/>
    </location>
</feature>
<organism evidence="3 4">
    <name type="scientific">Natrinema saccharevitans</name>
    <dbReference type="NCBI Taxonomy" id="301967"/>
    <lineage>
        <taxon>Archaea</taxon>
        <taxon>Methanobacteriati</taxon>
        <taxon>Methanobacteriota</taxon>
        <taxon>Stenosarchaea group</taxon>
        <taxon>Halobacteria</taxon>
        <taxon>Halobacteriales</taxon>
        <taxon>Natrialbaceae</taxon>
        <taxon>Natrinema</taxon>
    </lineage>
</organism>
<proteinExistence type="predicted"/>
<dbReference type="Gene3D" id="2.60.120.10">
    <property type="entry name" value="Jelly Rolls"/>
    <property type="match status" value="1"/>
</dbReference>
<reference evidence="4" key="1">
    <citation type="submission" date="2016-04" db="EMBL/GenBank/DDBJ databases">
        <authorList>
            <person name="Chen S.-C."/>
            <person name="Lai M.-C."/>
        </authorList>
    </citation>
    <scope>NUCLEOTIDE SEQUENCE [LARGE SCALE GENOMIC DNA]</scope>
    <source>
        <strain evidence="4">AB14</strain>
    </source>
</reference>
<dbReference type="Proteomes" id="UP000189370">
    <property type="component" value="Unassembled WGS sequence"/>
</dbReference>
<dbReference type="SUPFAM" id="SSF51182">
    <property type="entry name" value="RmlC-like cupins"/>
    <property type="match status" value="1"/>
</dbReference>
<dbReference type="AlphaFoldDB" id="A0A1S8AW05"/>
<dbReference type="STRING" id="301967.A6E15_08125"/>